<dbReference type="InterPro" id="IPR014985">
    <property type="entry name" value="WbqC"/>
</dbReference>
<protein>
    <submittedName>
        <fullName evidence="1">WbqC family protein</fullName>
    </submittedName>
</protein>
<comment type="caution">
    <text evidence="1">The sequence shown here is derived from an EMBL/GenBank/DDBJ whole genome shotgun (WGS) entry which is preliminary data.</text>
</comment>
<accession>A0ABT8N9R1</accession>
<proteinExistence type="predicted"/>
<reference evidence="1 2" key="1">
    <citation type="submission" date="2023-07" db="EMBL/GenBank/DDBJ databases">
        <title>Novel species in genus Planococcus.</title>
        <authorList>
            <person name="Ning S."/>
        </authorList>
    </citation>
    <scope>NUCLEOTIDE SEQUENCE [LARGE SCALE GENOMIC DNA]</scope>
    <source>
        <strain evidence="1 2">N017</strain>
    </source>
</reference>
<dbReference type="Proteomes" id="UP001172142">
    <property type="component" value="Unassembled WGS sequence"/>
</dbReference>
<gene>
    <name evidence="1" type="ORF">QWY13_03740</name>
</gene>
<evidence type="ECO:0000313" key="1">
    <source>
        <dbReference type="EMBL" id="MDN7244596.1"/>
    </source>
</evidence>
<name>A0ABT8N9R1_9BACL</name>
<sequence>MKIVLMQPYFFPYLGYFTLLKKSDLFVVFDTAQYIRRGWVHRNRIIGPNGEPTYINALIIKAPQDTPIHHIQLNDLDRWKQEVLRKIEVYKYSAPNYREVYQLVEQCLNVPVSYLADLNVHCLHAVSDYLEIPRNIIRLSEQNLSFDDIHKPDDWGLKISQYYGAETYINAPGGQEFYNKDKYEKHHIDMLFYKTKLTPYNQNLPAFQPGLSIIDVMMFNTKKEIHQMLDDYEIL</sequence>
<dbReference type="RefSeq" id="WP_301855030.1">
    <property type="nucleotide sequence ID" value="NZ_JAUJWU010000001.1"/>
</dbReference>
<evidence type="ECO:0000313" key="2">
    <source>
        <dbReference type="Proteomes" id="UP001172142"/>
    </source>
</evidence>
<keyword evidence="2" id="KW-1185">Reference proteome</keyword>
<dbReference type="Pfam" id="PF08889">
    <property type="entry name" value="WbqC"/>
    <property type="match status" value="1"/>
</dbReference>
<organism evidence="1 2">
    <name type="scientific">Planococcus shenhongbingii</name>
    <dbReference type="NCBI Taxonomy" id="3058398"/>
    <lineage>
        <taxon>Bacteria</taxon>
        <taxon>Bacillati</taxon>
        <taxon>Bacillota</taxon>
        <taxon>Bacilli</taxon>
        <taxon>Bacillales</taxon>
        <taxon>Caryophanaceae</taxon>
        <taxon>Planococcus</taxon>
    </lineage>
</organism>
<dbReference type="EMBL" id="JAUJWU010000001">
    <property type="protein sequence ID" value="MDN7244596.1"/>
    <property type="molecule type" value="Genomic_DNA"/>
</dbReference>